<dbReference type="Proteomes" id="UP001623008">
    <property type="component" value="Unassembled WGS sequence"/>
</dbReference>
<evidence type="ECO:0000313" key="2">
    <source>
        <dbReference type="EMBL" id="MFK9006085.1"/>
    </source>
</evidence>
<dbReference type="EMBL" id="JBJHQF010000030">
    <property type="protein sequence ID" value="MFK9006085.1"/>
    <property type="molecule type" value="Genomic_DNA"/>
</dbReference>
<evidence type="ECO:0000256" key="1">
    <source>
        <dbReference type="SAM" id="SignalP"/>
    </source>
</evidence>
<evidence type="ECO:0000313" key="3">
    <source>
        <dbReference type="Proteomes" id="UP001623008"/>
    </source>
</evidence>
<sequence>MKNNGSLLILFVFLLSAHTLTAPQAHAGGYHNGTYYGGGELGDVSPFQEMYWFLFGFHPDKTEPVQGHSVVEANAPDPKKCNGGYRWEEDKHGAYSRIFC</sequence>
<dbReference type="RefSeq" id="WP_406598500.1">
    <property type="nucleotide sequence ID" value="NZ_JBJHQF010000030.1"/>
</dbReference>
<feature type="signal peptide" evidence="1">
    <location>
        <begin position="1"/>
        <end position="27"/>
    </location>
</feature>
<protein>
    <submittedName>
        <fullName evidence="2">Uncharacterized protein</fullName>
    </submittedName>
</protein>
<keyword evidence="1" id="KW-0732">Signal</keyword>
<reference evidence="2 3" key="1">
    <citation type="submission" date="2024-11" db="EMBL/GenBank/DDBJ databases">
        <authorList>
            <person name="Lucas J.A."/>
        </authorList>
    </citation>
    <scope>NUCLEOTIDE SEQUENCE [LARGE SCALE GENOMIC DNA]</scope>
    <source>
        <strain evidence="2 3">Z 7.15</strain>
    </source>
</reference>
<keyword evidence="3" id="KW-1185">Reference proteome</keyword>
<feature type="chain" id="PRO_5047385480" evidence="1">
    <location>
        <begin position="28"/>
        <end position="100"/>
    </location>
</feature>
<gene>
    <name evidence="2" type="ORF">ACJEBJ_18320</name>
</gene>
<proteinExistence type="predicted"/>
<name>A0ABW8R4F6_9PSED</name>
<accession>A0ABW8R4F6</accession>
<comment type="caution">
    <text evidence="2">The sequence shown here is derived from an EMBL/GenBank/DDBJ whole genome shotgun (WGS) entry which is preliminary data.</text>
</comment>
<organism evidence="2 3">
    <name type="scientific">Pseudomonas pergaminensis</name>
    <dbReference type="NCBI Taxonomy" id="2853159"/>
    <lineage>
        <taxon>Bacteria</taxon>
        <taxon>Pseudomonadati</taxon>
        <taxon>Pseudomonadota</taxon>
        <taxon>Gammaproteobacteria</taxon>
        <taxon>Pseudomonadales</taxon>
        <taxon>Pseudomonadaceae</taxon>
        <taxon>Pseudomonas</taxon>
    </lineage>
</organism>